<reference evidence="1" key="1">
    <citation type="submission" date="2021-05" db="EMBL/GenBank/DDBJ databases">
        <authorList>
            <person name="Pan Q."/>
            <person name="Jouanno E."/>
            <person name="Zahm M."/>
            <person name="Klopp C."/>
            <person name="Cabau C."/>
            <person name="Louis A."/>
            <person name="Berthelot C."/>
            <person name="Parey E."/>
            <person name="Roest Crollius H."/>
            <person name="Montfort J."/>
            <person name="Robinson-Rechavi M."/>
            <person name="Bouchez O."/>
            <person name="Lampietro C."/>
            <person name="Lopez Roques C."/>
            <person name="Donnadieu C."/>
            <person name="Postlethwait J."/>
            <person name="Bobe J."/>
            <person name="Dillon D."/>
            <person name="Chandos A."/>
            <person name="von Hippel F."/>
            <person name="Guiguen Y."/>
        </authorList>
    </citation>
    <scope>NUCLEOTIDE SEQUENCE</scope>
    <source>
        <strain evidence="1">YG-Jan2019</strain>
    </source>
</reference>
<comment type="caution">
    <text evidence="1">The sequence shown here is derived from an EMBL/GenBank/DDBJ whole genome shotgun (WGS) entry which is preliminary data.</text>
</comment>
<dbReference type="Proteomes" id="UP001157502">
    <property type="component" value="Chromosome 14"/>
</dbReference>
<dbReference type="EMBL" id="CM055741">
    <property type="protein sequence ID" value="KAJ8001847.1"/>
    <property type="molecule type" value="Genomic_DNA"/>
</dbReference>
<proteinExistence type="predicted"/>
<name>A0ACC2GDY5_DALPE</name>
<organism evidence="1 2">
    <name type="scientific">Dallia pectoralis</name>
    <name type="common">Alaska blackfish</name>
    <dbReference type="NCBI Taxonomy" id="75939"/>
    <lineage>
        <taxon>Eukaryota</taxon>
        <taxon>Metazoa</taxon>
        <taxon>Chordata</taxon>
        <taxon>Craniata</taxon>
        <taxon>Vertebrata</taxon>
        <taxon>Euteleostomi</taxon>
        <taxon>Actinopterygii</taxon>
        <taxon>Neopterygii</taxon>
        <taxon>Teleostei</taxon>
        <taxon>Protacanthopterygii</taxon>
        <taxon>Esociformes</taxon>
        <taxon>Umbridae</taxon>
        <taxon>Dallia</taxon>
    </lineage>
</organism>
<feature type="non-terminal residue" evidence="1">
    <location>
        <position position="1"/>
    </location>
</feature>
<gene>
    <name evidence="1" type="ORF">DPEC_G00173660</name>
</gene>
<keyword evidence="2" id="KW-1185">Reference proteome</keyword>
<accession>A0ACC2GDY5</accession>
<sequence length="75" mass="8330">AVKSVRPALDLRAGFSRGPKRGLLNEYCYFASVFDAYCLTLRDYTFEYIGFYFASGAMGFSVAMATCYVGMQPVP</sequence>
<evidence type="ECO:0000313" key="2">
    <source>
        <dbReference type="Proteomes" id="UP001157502"/>
    </source>
</evidence>
<protein>
    <submittedName>
        <fullName evidence="1">Uncharacterized protein</fullName>
    </submittedName>
</protein>
<evidence type="ECO:0000313" key="1">
    <source>
        <dbReference type="EMBL" id="KAJ8001847.1"/>
    </source>
</evidence>